<gene>
    <name evidence="5" type="primary">dctP_7</name>
    <name evidence="5" type="ORF">LAL4801_05911</name>
</gene>
<keyword evidence="3 4" id="KW-0732">Signal</keyword>
<dbReference type="EMBL" id="CXST01000007">
    <property type="protein sequence ID" value="CTQ47449.1"/>
    <property type="molecule type" value="Genomic_DNA"/>
</dbReference>
<dbReference type="PANTHER" id="PTHR33376">
    <property type="match status" value="1"/>
</dbReference>
<dbReference type="Pfam" id="PF03480">
    <property type="entry name" value="DctP"/>
    <property type="match status" value="1"/>
</dbReference>
<accession>A0A0M6YDE7</accession>
<evidence type="ECO:0000256" key="1">
    <source>
        <dbReference type="ARBA" id="ARBA00009023"/>
    </source>
</evidence>
<comment type="similarity">
    <text evidence="1">Belongs to the bacterial solute-binding protein 7 family.</text>
</comment>
<evidence type="ECO:0000313" key="6">
    <source>
        <dbReference type="Proteomes" id="UP000048926"/>
    </source>
</evidence>
<proteinExistence type="inferred from homology"/>
<dbReference type="GO" id="GO:0030288">
    <property type="term" value="C:outer membrane-bounded periplasmic space"/>
    <property type="evidence" value="ECO:0007669"/>
    <property type="project" value="InterPro"/>
</dbReference>
<dbReference type="RefSeq" id="WP_055661481.1">
    <property type="nucleotide sequence ID" value="NZ_CXST01000007.1"/>
</dbReference>
<dbReference type="InterPro" id="IPR038404">
    <property type="entry name" value="TRAP_DctP_sf"/>
</dbReference>
<dbReference type="PANTHER" id="PTHR33376:SF7">
    <property type="entry name" value="C4-DICARBOXYLATE-BINDING PROTEIN DCTB"/>
    <property type="match status" value="1"/>
</dbReference>
<protein>
    <submittedName>
        <fullName evidence="5">C4-dicarboxylate-binding periplasmic protein</fullName>
    </submittedName>
</protein>
<reference evidence="6" key="1">
    <citation type="submission" date="2015-07" db="EMBL/GenBank/DDBJ databases">
        <authorList>
            <person name="Rodrigo-Torres Lidia"/>
            <person name="Arahal R.David."/>
        </authorList>
    </citation>
    <scope>NUCLEOTIDE SEQUENCE [LARGE SCALE GENOMIC DNA]</scope>
    <source>
        <strain evidence="6">CECT 4801</strain>
    </source>
</reference>
<dbReference type="Proteomes" id="UP000048926">
    <property type="component" value="Unassembled WGS sequence"/>
</dbReference>
<evidence type="ECO:0000256" key="3">
    <source>
        <dbReference type="ARBA" id="ARBA00022729"/>
    </source>
</evidence>
<dbReference type="NCBIfam" id="NF037995">
    <property type="entry name" value="TRAP_S1"/>
    <property type="match status" value="1"/>
</dbReference>
<feature type="chain" id="PRO_5005808153" evidence="4">
    <location>
        <begin position="29"/>
        <end position="341"/>
    </location>
</feature>
<dbReference type="InterPro" id="IPR004682">
    <property type="entry name" value="TRAP_DctP"/>
</dbReference>
<name>A0A0M6YDE7_9HYPH</name>
<dbReference type="NCBIfam" id="TIGR00787">
    <property type="entry name" value="dctP"/>
    <property type="match status" value="1"/>
</dbReference>
<dbReference type="Gene3D" id="3.40.190.170">
    <property type="entry name" value="Bacterial extracellular solute-binding protein, family 7"/>
    <property type="match status" value="1"/>
</dbReference>
<keyword evidence="2" id="KW-0813">Transport</keyword>
<keyword evidence="6" id="KW-1185">Reference proteome</keyword>
<dbReference type="AlphaFoldDB" id="A0A0M6YDE7"/>
<evidence type="ECO:0000256" key="2">
    <source>
        <dbReference type="ARBA" id="ARBA00022448"/>
    </source>
</evidence>
<dbReference type="OrthoDB" id="8673861at2"/>
<feature type="signal peptide" evidence="4">
    <location>
        <begin position="1"/>
        <end position="28"/>
    </location>
</feature>
<dbReference type="CDD" id="cd13603">
    <property type="entry name" value="PBP2_TRAP_Siap_TeaA_like"/>
    <property type="match status" value="1"/>
</dbReference>
<evidence type="ECO:0000256" key="4">
    <source>
        <dbReference type="SAM" id="SignalP"/>
    </source>
</evidence>
<dbReference type="GO" id="GO:0055085">
    <property type="term" value="P:transmembrane transport"/>
    <property type="evidence" value="ECO:0007669"/>
    <property type="project" value="InterPro"/>
</dbReference>
<sequence length="341" mass="36985">MKQLVRNLAAAALLAMASPAAGSSSAFAAEYTAKIGHLESPQQSRHVHLEKVAKLVSERTGGAVEFQIFPQGQLGSQREMNEGVQLGILQATVAPAAFLGGFNPVVSVLDIPFLLPDDDADAQKIRDGAFGKAVCASFESRGVTCVDLWPNGKKNFTSNHPITSLDDFAGQKFRVMDSNILIEQFNALGASAIALPFGELYTSLQTGVVDGEENPLDTIQRMKFYEVQKHLVLSSHGAMEDVILFNTAWWDSLPEEYQTIITDAFQEVIPDLIAHKAESVAAALEEIKASGIDVRDMSAEEKAAFREKMYPAGRAAYVERAGKEGEDLIAIYEQEYAAATK</sequence>
<evidence type="ECO:0000313" key="5">
    <source>
        <dbReference type="EMBL" id="CTQ47449.1"/>
    </source>
</evidence>
<dbReference type="PIRSF" id="PIRSF006470">
    <property type="entry name" value="DctB"/>
    <property type="match status" value="1"/>
</dbReference>
<organism evidence="5 6">
    <name type="scientific">Roseibium aggregatum</name>
    <dbReference type="NCBI Taxonomy" id="187304"/>
    <lineage>
        <taxon>Bacteria</taxon>
        <taxon>Pseudomonadati</taxon>
        <taxon>Pseudomonadota</taxon>
        <taxon>Alphaproteobacteria</taxon>
        <taxon>Hyphomicrobiales</taxon>
        <taxon>Stappiaceae</taxon>
        <taxon>Roseibium</taxon>
    </lineage>
</organism>
<dbReference type="InterPro" id="IPR018389">
    <property type="entry name" value="DctP_fam"/>
</dbReference>